<dbReference type="RefSeq" id="WP_101835106.1">
    <property type="nucleotide sequence ID" value="NZ_FZMO01000532.1"/>
</dbReference>
<feature type="compositionally biased region" description="Low complexity" evidence="6">
    <location>
        <begin position="457"/>
        <end position="466"/>
    </location>
</feature>
<dbReference type="InterPro" id="IPR036188">
    <property type="entry name" value="FAD/NAD-bd_sf"/>
</dbReference>
<dbReference type="InterPro" id="IPR045024">
    <property type="entry name" value="NDH-2"/>
</dbReference>
<dbReference type="PRINTS" id="PR00368">
    <property type="entry name" value="FADPNR"/>
</dbReference>
<keyword evidence="4" id="KW-0560">Oxidoreductase</keyword>
<evidence type="ECO:0000313" key="8">
    <source>
        <dbReference type="EMBL" id="SNQ51290.1"/>
    </source>
</evidence>
<dbReference type="PANTHER" id="PTHR43706">
    <property type="entry name" value="NADH DEHYDROGENASE"/>
    <property type="match status" value="1"/>
</dbReference>
<dbReference type="EMBL" id="FZMO01000532">
    <property type="protein sequence ID" value="SNQ51290.1"/>
    <property type="molecule type" value="Genomic_DNA"/>
</dbReference>
<evidence type="ECO:0000256" key="5">
    <source>
        <dbReference type="ARBA" id="ARBA00023027"/>
    </source>
</evidence>
<keyword evidence="5" id="KW-0520">NAD</keyword>
<dbReference type="OrthoDB" id="9781621at2"/>
<feature type="region of interest" description="Disordered" evidence="6">
    <location>
        <begin position="432"/>
        <end position="498"/>
    </location>
</feature>
<dbReference type="Gene3D" id="3.50.50.100">
    <property type="match status" value="1"/>
</dbReference>
<keyword evidence="9" id="KW-1185">Reference proteome</keyword>
<keyword evidence="2" id="KW-0285">Flavoprotein</keyword>
<dbReference type="SUPFAM" id="SSF51905">
    <property type="entry name" value="FAD/NAD(P)-binding domain"/>
    <property type="match status" value="1"/>
</dbReference>
<reference evidence="8 9" key="1">
    <citation type="submission" date="2017-06" db="EMBL/GenBank/DDBJ databases">
        <authorList>
            <person name="Kim H.J."/>
            <person name="Triplett B.A."/>
        </authorList>
    </citation>
    <scope>NUCLEOTIDE SEQUENCE [LARGE SCALE GENOMIC DNA]</scope>
    <source>
        <strain evidence="8">FRACA_ARgP5</strain>
    </source>
</reference>
<sequence>MGYGRAPHILVVGGGYVGMYTALRLQRKLRAGEASITVVEPNSYMTYQPFLPEAAAGNLEPRHVVVPLRKVLKGCRVVSGSVLSVSHTERTAVVAPPLGERFEIKYDILVMCPGSVARTLPIPGLAEQGIGFKSAAEAIYLRNQVISRLDAAASAVDPEVRRRALTFLFIGGGYAGIEALAELEDMARDACGFYPDLRATDMRWVLVEATRRILPEVSPAMGLYTVKQLEHRGIEVKLDTRVESLVDGRVVLDSGEQFDAGTVVWTAGVKANPVLTRTDLPLDDRGRLRATAFLQVDGVADAWTAGDCAAVPDLTKGEGVTTGPSAQHAVRQAGRLADNILAELRHQPIHPYEHSYAGSVASLGLHKGVAEVYGVRLRGWPAWLMHRTYHLSRVPTLNRKARVVADWTLSLFFRREIVSLGSFADPRAEFRRAATPTSSGAASGPDGHGGDGHGGDDAAAGRAMPAGERDSGDGAGARPGLSAPGAAGESARTTSHGG</sequence>
<dbReference type="GO" id="GO:0003954">
    <property type="term" value="F:NADH dehydrogenase activity"/>
    <property type="evidence" value="ECO:0007669"/>
    <property type="project" value="InterPro"/>
</dbReference>
<dbReference type="AlphaFoldDB" id="A0A2I2L062"/>
<evidence type="ECO:0000313" key="9">
    <source>
        <dbReference type="Proteomes" id="UP000234331"/>
    </source>
</evidence>
<evidence type="ECO:0000256" key="2">
    <source>
        <dbReference type="ARBA" id="ARBA00022630"/>
    </source>
</evidence>
<evidence type="ECO:0000256" key="1">
    <source>
        <dbReference type="ARBA" id="ARBA00005272"/>
    </source>
</evidence>
<evidence type="ECO:0000256" key="4">
    <source>
        <dbReference type="ARBA" id="ARBA00023002"/>
    </source>
</evidence>
<comment type="similarity">
    <text evidence="1">Belongs to the NADH dehydrogenase family.</text>
</comment>
<evidence type="ECO:0000256" key="3">
    <source>
        <dbReference type="ARBA" id="ARBA00022827"/>
    </source>
</evidence>
<dbReference type="Proteomes" id="UP000234331">
    <property type="component" value="Unassembled WGS sequence"/>
</dbReference>
<evidence type="ECO:0000259" key="7">
    <source>
        <dbReference type="Pfam" id="PF07992"/>
    </source>
</evidence>
<accession>A0A2I2L062</accession>
<feature type="domain" description="FAD/NAD(P)-binding" evidence="7">
    <location>
        <begin position="8"/>
        <end position="333"/>
    </location>
</feature>
<dbReference type="InterPro" id="IPR023753">
    <property type="entry name" value="FAD/NAD-binding_dom"/>
</dbReference>
<protein>
    <submittedName>
        <fullName evidence="8">NADH dehydrogenase, FAD-containing subunit</fullName>
    </submittedName>
</protein>
<keyword evidence="3" id="KW-0274">FAD</keyword>
<proteinExistence type="inferred from homology"/>
<gene>
    <name evidence="8" type="ORF">FRACA_660022</name>
</gene>
<dbReference type="Pfam" id="PF07992">
    <property type="entry name" value="Pyr_redox_2"/>
    <property type="match status" value="1"/>
</dbReference>
<name>A0A2I2L062_9ACTN</name>
<evidence type="ECO:0000256" key="6">
    <source>
        <dbReference type="SAM" id="MobiDB-lite"/>
    </source>
</evidence>
<organism evidence="8 9">
    <name type="scientific">Frankia canadensis</name>
    <dbReference type="NCBI Taxonomy" id="1836972"/>
    <lineage>
        <taxon>Bacteria</taxon>
        <taxon>Bacillati</taxon>
        <taxon>Actinomycetota</taxon>
        <taxon>Actinomycetes</taxon>
        <taxon>Frankiales</taxon>
        <taxon>Frankiaceae</taxon>
        <taxon>Frankia</taxon>
    </lineage>
</organism>
<dbReference type="PANTHER" id="PTHR43706:SF45">
    <property type="entry name" value="NADH DEHYDROGENASE-LIKE PROTEIN RV1812C"/>
    <property type="match status" value="1"/>
</dbReference>
<feature type="compositionally biased region" description="Low complexity" evidence="6">
    <location>
        <begin position="433"/>
        <end position="445"/>
    </location>
</feature>